<evidence type="ECO:0000313" key="1">
    <source>
        <dbReference type="EMBL" id="JAE06396.1"/>
    </source>
</evidence>
<organism evidence="1">
    <name type="scientific">Arundo donax</name>
    <name type="common">Giant reed</name>
    <name type="synonym">Donax arundinaceus</name>
    <dbReference type="NCBI Taxonomy" id="35708"/>
    <lineage>
        <taxon>Eukaryota</taxon>
        <taxon>Viridiplantae</taxon>
        <taxon>Streptophyta</taxon>
        <taxon>Embryophyta</taxon>
        <taxon>Tracheophyta</taxon>
        <taxon>Spermatophyta</taxon>
        <taxon>Magnoliopsida</taxon>
        <taxon>Liliopsida</taxon>
        <taxon>Poales</taxon>
        <taxon>Poaceae</taxon>
        <taxon>PACMAD clade</taxon>
        <taxon>Arundinoideae</taxon>
        <taxon>Arundineae</taxon>
        <taxon>Arundo</taxon>
    </lineage>
</organism>
<reference evidence="1" key="2">
    <citation type="journal article" date="2015" name="Data Brief">
        <title>Shoot transcriptome of the giant reed, Arundo donax.</title>
        <authorList>
            <person name="Barrero R.A."/>
            <person name="Guerrero F.D."/>
            <person name="Moolhuijzen P."/>
            <person name="Goolsby J.A."/>
            <person name="Tidwell J."/>
            <person name="Bellgard S.E."/>
            <person name="Bellgard M.I."/>
        </authorList>
    </citation>
    <scope>NUCLEOTIDE SEQUENCE</scope>
    <source>
        <tissue evidence="1">Shoot tissue taken approximately 20 cm above the soil surface</tissue>
    </source>
</reference>
<name>A0A0A9F8C1_ARUDO</name>
<dbReference type="AlphaFoldDB" id="A0A0A9F8C1"/>
<sequence length="22" mass="2516">MHVLVQLDSLTMHIKLVLLVVN</sequence>
<accession>A0A0A9F8C1</accession>
<protein>
    <submittedName>
        <fullName evidence="1">Uncharacterized protein</fullName>
    </submittedName>
</protein>
<dbReference type="EMBL" id="GBRH01191500">
    <property type="protein sequence ID" value="JAE06396.1"/>
    <property type="molecule type" value="Transcribed_RNA"/>
</dbReference>
<reference evidence="1" key="1">
    <citation type="submission" date="2014-09" db="EMBL/GenBank/DDBJ databases">
        <authorList>
            <person name="Magalhaes I.L.F."/>
            <person name="Oliveira U."/>
            <person name="Santos F.R."/>
            <person name="Vidigal T.H.D.A."/>
            <person name="Brescovit A.D."/>
            <person name="Santos A.J."/>
        </authorList>
    </citation>
    <scope>NUCLEOTIDE SEQUENCE</scope>
    <source>
        <tissue evidence="1">Shoot tissue taken approximately 20 cm above the soil surface</tissue>
    </source>
</reference>
<proteinExistence type="predicted"/>